<sequence length="145" mass="15461">MVTVVGATTAAWLLGLVGLGFIGLVIFAARLVLGLAELTDVWLDRSIVFAEGVNSGLTGRYIECLVLGAWCLVGAGLVVAWLVVGAPLSLLCVESKTEEVRLQKKKVSYMLERIQKSGCHGSQGDTAMRRVIQPSARRSSGMKIS</sequence>
<reference evidence="2" key="1">
    <citation type="journal article" date="2023" name="Mol. Phylogenet. Evol.">
        <title>Genome-scale phylogeny and comparative genomics of the fungal order Sordariales.</title>
        <authorList>
            <person name="Hensen N."/>
            <person name="Bonometti L."/>
            <person name="Westerberg I."/>
            <person name="Brannstrom I.O."/>
            <person name="Guillou S."/>
            <person name="Cros-Aarteil S."/>
            <person name="Calhoun S."/>
            <person name="Haridas S."/>
            <person name="Kuo A."/>
            <person name="Mondo S."/>
            <person name="Pangilinan J."/>
            <person name="Riley R."/>
            <person name="LaButti K."/>
            <person name="Andreopoulos B."/>
            <person name="Lipzen A."/>
            <person name="Chen C."/>
            <person name="Yan M."/>
            <person name="Daum C."/>
            <person name="Ng V."/>
            <person name="Clum A."/>
            <person name="Steindorff A."/>
            <person name="Ohm R.A."/>
            <person name="Martin F."/>
            <person name="Silar P."/>
            <person name="Natvig D.O."/>
            <person name="Lalanne C."/>
            <person name="Gautier V."/>
            <person name="Ament-Velasquez S.L."/>
            <person name="Kruys A."/>
            <person name="Hutchinson M.I."/>
            <person name="Powell A.J."/>
            <person name="Barry K."/>
            <person name="Miller A.N."/>
            <person name="Grigoriev I.V."/>
            <person name="Debuchy R."/>
            <person name="Gladieux P."/>
            <person name="Hiltunen Thoren M."/>
            <person name="Johannesson H."/>
        </authorList>
    </citation>
    <scope>NUCLEOTIDE SEQUENCE</scope>
    <source>
        <strain evidence="2">CBS 118394</strain>
    </source>
</reference>
<keyword evidence="1" id="KW-1133">Transmembrane helix</keyword>
<accession>A0AAE0ICN1</accession>
<gene>
    <name evidence="2" type="ORF">B0H66DRAFT_531195</name>
</gene>
<keyword evidence="1" id="KW-0812">Transmembrane</keyword>
<protein>
    <submittedName>
        <fullName evidence="2">Uncharacterized protein</fullName>
    </submittedName>
</protein>
<feature type="transmembrane region" description="Helical" evidence="1">
    <location>
        <begin position="67"/>
        <end position="93"/>
    </location>
</feature>
<name>A0AAE0ICN1_9PEZI</name>
<feature type="transmembrane region" description="Helical" evidence="1">
    <location>
        <begin position="12"/>
        <end position="33"/>
    </location>
</feature>
<keyword evidence="3" id="KW-1185">Reference proteome</keyword>
<dbReference type="EMBL" id="JAUEDM010000003">
    <property type="protein sequence ID" value="KAK3321831.1"/>
    <property type="molecule type" value="Genomic_DNA"/>
</dbReference>
<reference evidence="2" key="2">
    <citation type="submission" date="2023-06" db="EMBL/GenBank/DDBJ databases">
        <authorList>
            <consortium name="Lawrence Berkeley National Laboratory"/>
            <person name="Haridas S."/>
            <person name="Hensen N."/>
            <person name="Bonometti L."/>
            <person name="Westerberg I."/>
            <person name="Brannstrom I.O."/>
            <person name="Guillou S."/>
            <person name="Cros-Aarteil S."/>
            <person name="Calhoun S."/>
            <person name="Kuo A."/>
            <person name="Mondo S."/>
            <person name="Pangilinan J."/>
            <person name="Riley R."/>
            <person name="Labutti K."/>
            <person name="Andreopoulos B."/>
            <person name="Lipzen A."/>
            <person name="Chen C."/>
            <person name="Yanf M."/>
            <person name="Daum C."/>
            <person name="Ng V."/>
            <person name="Clum A."/>
            <person name="Steindorff A."/>
            <person name="Ohm R."/>
            <person name="Martin F."/>
            <person name="Silar P."/>
            <person name="Natvig D."/>
            <person name="Lalanne C."/>
            <person name="Gautier V."/>
            <person name="Ament-Velasquez S.L."/>
            <person name="Kruys A."/>
            <person name="Hutchinson M.I."/>
            <person name="Powell A.J."/>
            <person name="Barry K."/>
            <person name="Miller A.N."/>
            <person name="Grigoriev I.V."/>
            <person name="Debuchy R."/>
            <person name="Gladieux P."/>
            <person name="Thoren M.H."/>
            <person name="Johannesson H."/>
        </authorList>
    </citation>
    <scope>NUCLEOTIDE SEQUENCE</scope>
    <source>
        <strain evidence="2">CBS 118394</strain>
    </source>
</reference>
<evidence type="ECO:0000313" key="3">
    <source>
        <dbReference type="Proteomes" id="UP001283341"/>
    </source>
</evidence>
<dbReference type="AlphaFoldDB" id="A0AAE0ICN1"/>
<organism evidence="2 3">
    <name type="scientific">Apodospora peruviana</name>
    <dbReference type="NCBI Taxonomy" id="516989"/>
    <lineage>
        <taxon>Eukaryota</taxon>
        <taxon>Fungi</taxon>
        <taxon>Dikarya</taxon>
        <taxon>Ascomycota</taxon>
        <taxon>Pezizomycotina</taxon>
        <taxon>Sordariomycetes</taxon>
        <taxon>Sordariomycetidae</taxon>
        <taxon>Sordariales</taxon>
        <taxon>Lasiosphaeriaceae</taxon>
        <taxon>Apodospora</taxon>
    </lineage>
</organism>
<keyword evidence="1" id="KW-0472">Membrane</keyword>
<evidence type="ECO:0000256" key="1">
    <source>
        <dbReference type="SAM" id="Phobius"/>
    </source>
</evidence>
<comment type="caution">
    <text evidence="2">The sequence shown here is derived from an EMBL/GenBank/DDBJ whole genome shotgun (WGS) entry which is preliminary data.</text>
</comment>
<evidence type="ECO:0000313" key="2">
    <source>
        <dbReference type="EMBL" id="KAK3321831.1"/>
    </source>
</evidence>
<proteinExistence type="predicted"/>
<dbReference type="Proteomes" id="UP001283341">
    <property type="component" value="Unassembled WGS sequence"/>
</dbReference>